<dbReference type="Proteomes" id="UP000887565">
    <property type="component" value="Unplaced"/>
</dbReference>
<dbReference type="WBParaSite" id="nRc.2.0.1.t00014-RA">
    <property type="protein sequence ID" value="nRc.2.0.1.t00014-RA"/>
    <property type="gene ID" value="nRc.2.0.1.g00014"/>
</dbReference>
<accession>A0A915HFF5</accession>
<protein>
    <submittedName>
        <fullName evidence="3">Uncharacterized protein</fullName>
    </submittedName>
</protein>
<feature type="region of interest" description="Disordered" evidence="1">
    <location>
        <begin position="1"/>
        <end position="39"/>
    </location>
</feature>
<evidence type="ECO:0000256" key="1">
    <source>
        <dbReference type="SAM" id="MobiDB-lite"/>
    </source>
</evidence>
<organism evidence="2 3">
    <name type="scientific">Romanomermis culicivorax</name>
    <name type="common">Nematode worm</name>
    <dbReference type="NCBI Taxonomy" id="13658"/>
    <lineage>
        <taxon>Eukaryota</taxon>
        <taxon>Metazoa</taxon>
        <taxon>Ecdysozoa</taxon>
        <taxon>Nematoda</taxon>
        <taxon>Enoplea</taxon>
        <taxon>Dorylaimia</taxon>
        <taxon>Mermithida</taxon>
        <taxon>Mermithoidea</taxon>
        <taxon>Mermithidae</taxon>
        <taxon>Romanomermis</taxon>
    </lineage>
</organism>
<feature type="compositionally biased region" description="Polar residues" evidence="1">
    <location>
        <begin position="1"/>
        <end position="14"/>
    </location>
</feature>
<evidence type="ECO:0000313" key="3">
    <source>
        <dbReference type="WBParaSite" id="nRc.2.0.1.t00014-RA"/>
    </source>
</evidence>
<evidence type="ECO:0000313" key="2">
    <source>
        <dbReference type="Proteomes" id="UP000887565"/>
    </source>
</evidence>
<reference evidence="3" key="1">
    <citation type="submission" date="2022-11" db="UniProtKB">
        <authorList>
            <consortium name="WormBaseParasite"/>
        </authorList>
    </citation>
    <scope>IDENTIFICATION</scope>
</reference>
<dbReference type="AlphaFoldDB" id="A0A915HFF5"/>
<proteinExistence type="predicted"/>
<sequence length="64" mass="7261">MTVESQEQGCLESQNDIDENKTTISRAVPRSRSRSREISKLPVQLKIPGFFPVAINSVKHHNKK</sequence>
<keyword evidence="2" id="KW-1185">Reference proteome</keyword>
<name>A0A915HFF5_ROMCU</name>